<feature type="transmembrane region" description="Helical" evidence="6">
    <location>
        <begin position="396"/>
        <end position="414"/>
    </location>
</feature>
<dbReference type="InterPro" id="IPR036259">
    <property type="entry name" value="MFS_trans_sf"/>
</dbReference>
<sequence>MEDDFDTILTKLGTGKWNIIFIAAMSYWYSLVPSHAVAGVFLAPLVNHTCHLPSNTTTFISTNTTTTHDIDDDSCSFVVRDNTTGHLVEELCTQWDFDTSTFVSTVTSEFQLVCERRYLRATYQSLYMFGMLVAACFSGYLADRFGRYTIVAISTVTYSIIAVGSAWLPSLSWILAARFFLGTMHPASLLTGFILVMEVTEVRMRATIGIAQFITWSFGTMLFSGMAYLVREWRLLQTVMSIPCFLFIPCLCVMGESPRWLAVVGQHQRALKELRRAAKWNKVTLPPDQELLAIMQKVQEQASTNKQNITSQGICSTLQQLINKVTVLFRTPRMRLVTIIMCVAHFVVAMLFYGLTLAASTSGINPFLFLALSGAAEIPSSTFFIPIVTRYGRKKITIISYFLCAAVLLVQPLAPSDLTWLAVTLTITGKMLVSCVYSVITLYNLELNPTEIRSQGLGASLLTSRCGAFLAPFIISAVEKTHPWVIPVVFGLSALVAGAVILPLWETQNTRLPDTLAELEGHILPPNTTEGQTKSSYNSTGKTKAKSEDKINLTEDASM</sequence>
<gene>
    <name evidence="8" type="ORF">Pcinc_019683</name>
</gene>
<dbReference type="SUPFAM" id="SSF103473">
    <property type="entry name" value="MFS general substrate transporter"/>
    <property type="match status" value="1"/>
</dbReference>
<evidence type="ECO:0000313" key="9">
    <source>
        <dbReference type="Proteomes" id="UP001286313"/>
    </source>
</evidence>
<reference evidence="8" key="1">
    <citation type="submission" date="2023-10" db="EMBL/GenBank/DDBJ databases">
        <title>Genome assemblies of two species of porcelain crab, Petrolisthes cinctipes and Petrolisthes manimaculis (Anomura: Porcellanidae).</title>
        <authorList>
            <person name="Angst P."/>
        </authorList>
    </citation>
    <scope>NUCLEOTIDE SEQUENCE</scope>
    <source>
        <strain evidence="8">PB745_01</strain>
        <tissue evidence="8">Gill</tissue>
    </source>
</reference>
<evidence type="ECO:0000256" key="3">
    <source>
        <dbReference type="ARBA" id="ARBA00022989"/>
    </source>
</evidence>
<feature type="transmembrane region" description="Helical" evidence="6">
    <location>
        <begin position="367"/>
        <end position="389"/>
    </location>
</feature>
<evidence type="ECO:0000256" key="6">
    <source>
        <dbReference type="SAM" id="Phobius"/>
    </source>
</evidence>
<dbReference type="Gene3D" id="1.20.1250.20">
    <property type="entry name" value="MFS general substrate transporter like domains"/>
    <property type="match status" value="1"/>
</dbReference>
<dbReference type="InterPro" id="IPR020846">
    <property type="entry name" value="MFS_dom"/>
</dbReference>
<feature type="region of interest" description="Disordered" evidence="5">
    <location>
        <begin position="522"/>
        <end position="559"/>
    </location>
</feature>
<dbReference type="AlphaFoldDB" id="A0AAE1FKI2"/>
<feature type="compositionally biased region" description="Polar residues" evidence="5">
    <location>
        <begin position="526"/>
        <end position="542"/>
    </location>
</feature>
<feature type="transmembrane region" description="Helical" evidence="6">
    <location>
        <begin position="173"/>
        <end position="196"/>
    </location>
</feature>
<evidence type="ECO:0000256" key="1">
    <source>
        <dbReference type="ARBA" id="ARBA00004141"/>
    </source>
</evidence>
<evidence type="ECO:0000256" key="5">
    <source>
        <dbReference type="SAM" id="MobiDB-lite"/>
    </source>
</evidence>
<feature type="transmembrane region" description="Helical" evidence="6">
    <location>
        <begin position="208"/>
        <end position="229"/>
    </location>
</feature>
<proteinExistence type="predicted"/>
<dbReference type="Pfam" id="PF07690">
    <property type="entry name" value="MFS_1"/>
    <property type="match status" value="1"/>
</dbReference>
<keyword evidence="4 6" id="KW-0472">Membrane</keyword>
<dbReference type="GO" id="GO:0016020">
    <property type="term" value="C:membrane"/>
    <property type="evidence" value="ECO:0007669"/>
    <property type="project" value="UniProtKB-SubCell"/>
</dbReference>
<organism evidence="8 9">
    <name type="scientific">Petrolisthes cinctipes</name>
    <name type="common">Flat porcelain crab</name>
    <dbReference type="NCBI Taxonomy" id="88211"/>
    <lineage>
        <taxon>Eukaryota</taxon>
        <taxon>Metazoa</taxon>
        <taxon>Ecdysozoa</taxon>
        <taxon>Arthropoda</taxon>
        <taxon>Crustacea</taxon>
        <taxon>Multicrustacea</taxon>
        <taxon>Malacostraca</taxon>
        <taxon>Eumalacostraca</taxon>
        <taxon>Eucarida</taxon>
        <taxon>Decapoda</taxon>
        <taxon>Pleocyemata</taxon>
        <taxon>Anomura</taxon>
        <taxon>Galatheoidea</taxon>
        <taxon>Porcellanidae</taxon>
        <taxon>Petrolisthes</taxon>
    </lineage>
</organism>
<dbReference type="PROSITE" id="PS50850">
    <property type="entry name" value="MFS"/>
    <property type="match status" value="1"/>
</dbReference>
<evidence type="ECO:0000256" key="4">
    <source>
        <dbReference type="ARBA" id="ARBA00023136"/>
    </source>
</evidence>
<dbReference type="GO" id="GO:0022857">
    <property type="term" value="F:transmembrane transporter activity"/>
    <property type="evidence" value="ECO:0007669"/>
    <property type="project" value="InterPro"/>
</dbReference>
<feature type="transmembrane region" description="Helical" evidence="6">
    <location>
        <begin position="336"/>
        <end position="355"/>
    </location>
</feature>
<dbReference type="Proteomes" id="UP001286313">
    <property type="component" value="Unassembled WGS sequence"/>
</dbReference>
<feature type="domain" description="Major facilitator superfamily (MFS) profile" evidence="7">
    <location>
        <begin position="19"/>
        <end position="511"/>
    </location>
</feature>
<feature type="transmembrane region" description="Helical" evidence="6">
    <location>
        <begin position="420"/>
        <end position="445"/>
    </location>
</feature>
<dbReference type="EMBL" id="JAWQEG010001965">
    <property type="protein sequence ID" value="KAK3875449.1"/>
    <property type="molecule type" value="Genomic_DNA"/>
</dbReference>
<dbReference type="InterPro" id="IPR011701">
    <property type="entry name" value="MFS"/>
</dbReference>
<keyword evidence="9" id="KW-1185">Reference proteome</keyword>
<protein>
    <recommendedName>
        <fullName evidence="7">Major facilitator superfamily (MFS) profile domain-containing protein</fullName>
    </recommendedName>
</protein>
<feature type="transmembrane region" description="Helical" evidence="6">
    <location>
        <begin position="121"/>
        <end position="141"/>
    </location>
</feature>
<feature type="transmembrane region" description="Helical" evidence="6">
    <location>
        <begin position="148"/>
        <end position="167"/>
    </location>
</feature>
<evidence type="ECO:0000256" key="2">
    <source>
        <dbReference type="ARBA" id="ARBA00022692"/>
    </source>
</evidence>
<comment type="caution">
    <text evidence="8">The sequence shown here is derived from an EMBL/GenBank/DDBJ whole genome shotgun (WGS) entry which is preliminary data.</text>
</comment>
<name>A0AAE1FKI2_PETCI</name>
<keyword evidence="2 6" id="KW-0812">Transmembrane</keyword>
<accession>A0AAE1FKI2</accession>
<dbReference type="PANTHER" id="PTHR24064">
    <property type="entry name" value="SOLUTE CARRIER FAMILY 22 MEMBER"/>
    <property type="match status" value="1"/>
</dbReference>
<keyword evidence="3 6" id="KW-1133">Transmembrane helix</keyword>
<evidence type="ECO:0000313" key="8">
    <source>
        <dbReference type="EMBL" id="KAK3875449.1"/>
    </source>
</evidence>
<feature type="transmembrane region" description="Helical" evidence="6">
    <location>
        <begin position="484"/>
        <end position="505"/>
    </location>
</feature>
<evidence type="ECO:0000259" key="7">
    <source>
        <dbReference type="PROSITE" id="PS50850"/>
    </source>
</evidence>
<comment type="subcellular location">
    <subcellularLocation>
        <location evidence="1">Membrane</location>
        <topology evidence="1">Multi-pass membrane protein</topology>
    </subcellularLocation>
</comment>
<feature type="transmembrane region" description="Helical" evidence="6">
    <location>
        <begin position="457"/>
        <end position="478"/>
    </location>
</feature>